<evidence type="ECO:0000313" key="2">
    <source>
        <dbReference type="Proteomes" id="UP001055115"/>
    </source>
</evidence>
<dbReference type="EMBL" id="BQXU01000025">
    <property type="protein sequence ID" value="GKT48712.1"/>
    <property type="molecule type" value="Genomic_DNA"/>
</dbReference>
<name>A0AA37PAL8_9PEZI</name>
<dbReference type="GeneID" id="73329695"/>
<reference evidence="1 2" key="1">
    <citation type="submission" date="2022-03" db="EMBL/GenBank/DDBJ databases">
        <title>Genome data of Colletotrichum spp.</title>
        <authorList>
            <person name="Utami Y.D."/>
            <person name="Hiruma K."/>
        </authorList>
    </citation>
    <scope>NUCLEOTIDE SEQUENCE [LARGE SCALE GENOMIC DNA]</scope>
    <source>
        <strain evidence="1 2">MAFF 239500</strain>
    </source>
</reference>
<dbReference type="RefSeq" id="XP_049131062.1">
    <property type="nucleotide sequence ID" value="XM_049275105.1"/>
</dbReference>
<evidence type="ECO:0000313" key="1">
    <source>
        <dbReference type="EMBL" id="GKT48712.1"/>
    </source>
</evidence>
<protein>
    <submittedName>
        <fullName evidence="1">Uncharacterized protein</fullName>
    </submittedName>
</protein>
<sequence length="80" mass="9487">MDIKCIKNSLAGYMRAYETRREMHLQELYKQGQAAYELEMRYAKGEDFPQLALKPDAGRNRWWKKTVGRFIKAVVRVFSV</sequence>
<gene>
    <name evidence="1" type="ORF">ColSpa_08893</name>
</gene>
<proteinExistence type="predicted"/>
<dbReference type="Proteomes" id="UP001055115">
    <property type="component" value="Unassembled WGS sequence"/>
</dbReference>
<accession>A0AA37PAL8</accession>
<organism evidence="1 2">
    <name type="scientific">Colletotrichum spaethianum</name>
    <dbReference type="NCBI Taxonomy" id="700344"/>
    <lineage>
        <taxon>Eukaryota</taxon>
        <taxon>Fungi</taxon>
        <taxon>Dikarya</taxon>
        <taxon>Ascomycota</taxon>
        <taxon>Pezizomycotina</taxon>
        <taxon>Sordariomycetes</taxon>
        <taxon>Hypocreomycetidae</taxon>
        <taxon>Glomerellales</taxon>
        <taxon>Glomerellaceae</taxon>
        <taxon>Colletotrichum</taxon>
        <taxon>Colletotrichum spaethianum species complex</taxon>
    </lineage>
</organism>
<dbReference type="AlphaFoldDB" id="A0AA37PAL8"/>
<keyword evidence="2" id="KW-1185">Reference proteome</keyword>
<comment type="caution">
    <text evidence="1">The sequence shown here is derived from an EMBL/GenBank/DDBJ whole genome shotgun (WGS) entry which is preliminary data.</text>
</comment>